<feature type="non-terminal residue" evidence="1">
    <location>
        <position position="1"/>
    </location>
</feature>
<dbReference type="EMBL" id="FTRV01000008">
    <property type="protein sequence ID" value="SPM26768.1"/>
    <property type="molecule type" value="Genomic_DNA"/>
</dbReference>
<organism evidence="1 2">
    <name type="scientific">Mycobacterium terramassiliense</name>
    <dbReference type="NCBI Taxonomy" id="1841859"/>
    <lineage>
        <taxon>Bacteria</taxon>
        <taxon>Bacillati</taxon>
        <taxon>Actinomycetota</taxon>
        <taxon>Actinomycetes</taxon>
        <taxon>Mycobacteriales</taxon>
        <taxon>Mycobacteriaceae</taxon>
        <taxon>Mycobacterium</taxon>
    </lineage>
</organism>
<evidence type="ECO:0008006" key="3">
    <source>
        <dbReference type="Google" id="ProtNLM"/>
    </source>
</evidence>
<evidence type="ECO:0000313" key="2">
    <source>
        <dbReference type="Proteomes" id="UP000241595"/>
    </source>
</evidence>
<proteinExistence type="predicted"/>
<keyword evidence="2" id="KW-1185">Reference proteome</keyword>
<name>A0A2U3N5F6_9MYCO</name>
<sequence length="112" mass="12114">VSGDSTEARFWAVAEPLLADATVTRSTMMGLPCLRADGRFFASFDRRNAALIVKLPASRVNELMESGGAEPFAPSGRRFREWAAIGSGRPETWPALLREALAFVAAQQVSDS</sequence>
<dbReference type="AlphaFoldDB" id="A0A2U3N5F6"/>
<evidence type="ECO:0000313" key="1">
    <source>
        <dbReference type="EMBL" id="SPM26768.1"/>
    </source>
</evidence>
<accession>A0A2U3N5F6</accession>
<dbReference type="STRING" id="1841859.GCA_900157385_00237"/>
<dbReference type="Proteomes" id="UP000241595">
    <property type="component" value="Unassembled WGS sequence"/>
</dbReference>
<protein>
    <recommendedName>
        <fullName evidence="3">TfoX N-terminal domain-containing protein</fullName>
    </recommendedName>
</protein>
<gene>
    <name evidence="1" type="ORF">MTAB308_243</name>
</gene>
<reference evidence="1 2" key="1">
    <citation type="submission" date="2017-01" db="EMBL/GenBank/DDBJ databases">
        <authorList>
            <consortium name="Urmite Genomes"/>
        </authorList>
    </citation>
    <scope>NUCLEOTIDE SEQUENCE [LARGE SCALE GENOMIC DNA]</scope>
    <source>
        <strain evidence="1 2">AB308</strain>
    </source>
</reference>